<dbReference type="InterPro" id="IPR006437">
    <property type="entry name" value="Phage_terminase_lsu"/>
</dbReference>
<dbReference type="InterPro" id="IPR035413">
    <property type="entry name" value="Terminase_L_C"/>
</dbReference>
<dbReference type="Gene3D" id="3.30.420.280">
    <property type="match status" value="1"/>
</dbReference>
<evidence type="ECO:0000259" key="1">
    <source>
        <dbReference type="Pfam" id="PF04466"/>
    </source>
</evidence>
<name>A0AAW4Y8V3_STAAU</name>
<evidence type="ECO:0000259" key="2">
    <source>
        <dbReference type="Pfam" id="PF17288"/>
    </source>
</evidence>
<dbReference type="PANTHER" id="PTHR39184:SF1">
    <property type="entry name" value="PBSX PHAGE TERMINASE LARGE SUBUNIT"/>
    <property type="match status" value="1"/>
</dbReference>
<dbReference type="AlphaFoldDB" id="A0AAW4Y8V3"/>
<dbReference type="EMBL" id="JAIUEN010000089">
    <property type="protein sequence ID" value="MCE3362881.1"/>
    <property type="molecule type" value="Genomic_DNA"/>
</dbReference>
<dbReference type="InterPro" id="IPR052380">
    <property type="entry name" value="Viral_DNA_packaging_terminase"/>
</dbReference>
<evidence type="ECO:0000313" key="4">
    <source>
        <dbReference type="Proteomes" id="UP001200271"/>
    </source>
</evidence>
<proteinExistence type="predicted"/>
<dbReference type="PANTHER" id="PTHR39184">
    <property type="match status" value="1"/>
</dbReference>
<organism evidence="3 4">
    <name type="scientific">Staphylococcus aureus</name>
    <dbReference type="NCBI Taxonomy" id="1280"/>
    <lineage>
        <taxon>Bacteria</taxon>
        <taxon>Bacillati</taxon>
        <taxon>Bacillota</taxon>
        <taxon>Bacilli</taxon>
        <taxon>Bacillales</taxon>
        <taxon>Staphylococcaceae</taxon>
        <taxon>Staphylococcus</taxon>
    </lineage>
</organism>
<reference evidence="3" key="2">
    <citation type="submission" date="2023-08" db="EMBL/GenBank/DDBJ databases">
        <authorList>
            <person name="Zhao H."/>
            <person name="Wang X."/>
        </authorList>
    </citation>
    <scope>NUCLEOTIDE SEQUENCE</scope>
    <source>
        <strain evidence="3">NC-4</strain>
    </source>
</reference>
<sequence length="424" mass="49623">MTKVKLNFNKPSNVFNRNIFEILTNYDNFTEVHYGGGSSGKSHGVIQKVVLKALQDWKYPRRILWLRKVQSTIKDSLFEDVKDCLINFGIWDMCLWNKTDNKVELPNGAVFLFKGLDNPEKIKSIKGISDIVMEEASEFTLNDYTQLTLRLRERKHVNKQIFLMFNPVSKLNWVYKYFFEHGEPMENVMIRQSSYRDNKFLDEMTRQNLELLANRNPAYYKIYALGEFATLDKLVFPKYEKRIISDKEVGHLPSYFGLDFGYVNDPSAFIHVKIDNDNKKLYVISEYVKKGMLNNEIAQVINDLGYSKEKITADSAEQKSIMEIKTNGIDRIVSAMKGKDSVMAGIQFVSQFDIVIDERCYKTIEEFDNYTWKKDKNTGEYYNEPVDTYNHCIDALRYAVEVLTIQKKHQKKDKNALRKIKSLF</sequence>
<accession>A0AAW4Y8V3</accession>
<protein>
    <submittedName>
        <fullName evidence="3">PBSX family phage terminase large subunit</fullName>
    </submittedName>
</protein>
<feature type="domain" description="Phage terminase large subunit N-terminal" evidence="1">
    <location>
        <begin position="28"/>
        <end position="227"/>
    </location>
</feature>
<dbReference type="Pfam" id="PF04466">
    <property type="entry name" value="Terminase_3"/>
    <property type="match status" value="1"/>
</dbReference>
<comment type="caution">
    <text evidence="3">The sequence shown here is derived from an EMBL/GenBank/DDBJ whole genome shotgun (WGS) entry which is preliminary data.</text>
</comment>
<feature type="domain" description="Phage terminase large subunit C-terminal" evidence="2">
    <location>
        <begin position="259"/>
        <end position="401"/>
    </location>
</feature>
<gene>
    <name evidence="3" type="ORF">LB359_11135</name>
</gene>
<dbReference type="InterPro" id="IPR035412">
    <property type="entry name" value="Terminase_L_N"/>
</dbReference>
<dbReference type="Proteomes" id="UP001200271">
    <property type="component" value="Unassembled WGS sequence"/>
</dbReference>
<dbReference type="NCBIfam" id="TIGR01547">
    <property type="entry name" value="phage_term_2"/>
    <property type="match status" value="1"/>
</dbReference>
<dbReference type="RefSeq" id="WP_048665702.1">
    <property type="nucleotide sequence ID" value="NZ_CP047321.1"/>
</dbReference>
<reference evidence="3" key="1">
    <citation type="journal article" date="2021" name="Front Med (Lausanne)">
        <title>The Prevalence and Determinants of Fusidic Acid Resistance Among Methicillin-Resistant Staphylococcus aureus Clinical Isolates in China.</title>
        <authorList>
            <person name="Zhao H."/>
            <person name="Wang X."/>
            <person name="Wang B."/>
            <person name="Xu Y."/>
            <person name="Rao L."/>
            <person name="Wan B."/>
            <person name="Guo Y."/>
            <person name="Wu X."/>
            <person name="Yu J."/>
            <person name="Chen L."/>
            <person name="Li M."/>
            <person name="Yu F."/>
        </authorList>
    </citation>
    <scope>NUCLEOTIDE SEQUENCE</scope>
    <source>
        <strain evidence="3">NC-4</strain>
    </source>
</reference>
<dbReference type="Gene3D" id="3.40.50.300">
    <property type="entry name" value="P-loop containing nucleotide triphosphate hydrolases"/>
    <property type="match status" value="1"/>
</dbReference>
<dbReference type="Pfam" id="PF17288">
    <property type="entry name" value="Terminase_3C"/>
    <property type="match status" value="1"/>
</dbReference>
<evidence type="ECO:0000313" key="3">
    <source>
        <dbReference type="EMBL" id="MCE3362881.1"/>
    </source>
</evidence>
<dbReference type="InterPro" id="IPR027417">
    <property type="entry name" value="P-loop_NTPase"/>
</dbReference>